<proteinExistence type="predicted"/>
<dbReference type="Proteomes" id="UP000541352">
    <property type="component" value="Unassembled WGS sequence"/>
</dbReference>
<reference evidence="1 2" key="1">
    <citation type="submission" date="2020-08" db="EMBL/GenBank/DDBJ databases">
        <title>Genomic Encyclopedia of Type Strains, Phase IV (KMG-IV): sequencing the most valuable type-strain genomes for metagenomic binning, comparative biology and taxonomic classification.</title>
        <authorList>
            <person name="Goeker M."/>
        </authorList>
    </citation>
    <scope>NUCLEOTIDE SEQUENCE [LARGE SCALE GENOMIC DNA]</scope>
    <source>
        <strain evidence="1 2">DSM 17976</strain>
    </source>
</reference>
<name>A0A7W5ZT45_9BACT</name>
<dbReference type="RefSeq" id="WP_183980452.1">
    <property type="nucleotide sequence ID" value="NZ_JACIBY010000029.1"/>
</dbReference>
<protein>
    <submittedName>
        <fullName evidence="1">Uncharacterized protein</fullName>
    </submittedName>
</protein>
<evidence type="ECO:0000313" key="1">
    <source>
        <dbReference type="EMBL" id="MBB3842230.1"/>
    </source>
</evidence>
<dbReference type="AlphaFoldDB" id="A0A7W5ZT45"/>
<sequence length="112" mass="12734">MKHENQPSGQWVSYELEEQLKQIGVPQICQTGYNVHELFELLPIPTGNSELFLRIGISRRHFTMGEPKYYCMVSKWKSFLADSAADAMAKAFLALVKSKRLNFTHLQEGGDG</sequence>
<keyword evidence="2" id="KW-1185">Reference proteome</keyword>
<organism evidence="1 2">
    <name type="scientific">Runella defluvii</name>
    <dbReference type="NCBI Taxonomy" id="370973"/>
    <lineage>
        <taxon>Bacteria</taxon>
        <taxon>Pseudomonadati</taxon>
        <taxon>Bacteroidota</taxon>
        <taxon>Cytophagia</taxon>
        <taxon>Cytophagales</taxon>
        <taxon>Spirosomataceae</taxon>
        <taxon>Runella</taxon>
    </lineage>
</organism>
<accession>A0A7W5ZT45</accession>
<evidence type="ECO:0000313" key="2">
    <source>
        <dbReference type="Proteomes" id="UP000541352"/>
    </source>
</evidence>
<comment type="caution">
    <text evidence="1">The sequence shown here is derived from an EMBL/GenBank/DDBJ whole genome shotgun (WGS) entry which is preliminary data.</text>
</comment>
<gene>
    <name evidence="1" type="ORF">FHS57_006261</name>
</gene>
<dbReference type="EMBL" id="JACIBY010000029">
    <property type="protein sequence ID" value="MBB3842230.1"/>
    <property type="molecule type" value="Genomic_DNA"/>
</dbReference>